<dbReference type="EMBL" id="JBBPBN010000090">
    <property type="protein sequence ID" value="KAK8981141.1"/>
    <property type="molecule type" value="Genomic_DNA"/>
</dbReference>
<protein>
    <submittedName>
        <fullName evidence="1">Uncharacterized protein</fullName>
    </submittedName>
</protein>
<keyword evidence="2" id="KW-1185">Reference proteome</keyword>
<sequence>MEREDAGKGKSTEEYLYINMGSHRDQNIPNTLAGRRNIPQLFSDIIKTSTRDSTQSFLPDMTLIPSLPTLLHELRLRSTFLVYNFLTFFLMG</sequence>
<accession>A0ABR2NYC5</accession>
<dbReference type="Proteomes" id="UP001396334">
    <property type="component" value="Unassembled WGS sequence"/>
</dbReference>
<proteinExistence type="predicted"/>
<evidence type="ECO:0000313" key="1">
    <source>
        <dbReference type="EMBL" id="KAK8981141.1"/>
    </source>
</evidence>
<gene>
    <name evidence="1" type="ORF">V6N11_059826</name>
</gene>
<name>A0ABR2NYC5_9ROSI</name>
<organism evidence="1 2">
    <name type="scientific">Hibiscus sabdariffa</name>
    <name type="common">roselle</name>
    <dbReference type="NCBI Taxonomy" id="183260"/>
    <lineage>
        <taxon>Eukaryota</taxon>
        <taxon>Viridiplantae</taxon>
        <taxon>Streptophyta</taxon>
        <taxon>Embryophyta</taxon>
        <taxon>Tracheophyta</taxon>
        <taxon>Spermatophyta</taxon>
        <taxon>Magnoliopsida</taxon>
        <taxon>eudicotyledons</taxon>
        <taxon>Gunneridae</taxon>
        <taxon>Pentapetalae</taxon>
        <taxon>rosids</taxon>
        <taxon>malvids</taxon>
        <taxon>Malvales</taxon>
        <taxon>Malvaceae</taxon>
        <taxon>Malvoideae</taxon>
        <taxon>Hibiscus</taxon>
    </lineage>
</organism>
<evidence type="ECO:0000313" key="2">
    <source>
        <dbReference type="Proteomes" id="UP001396334"/>
    </source>
</evidence>
<comment type="caution">
    <text evidence="1">The sequence shown here is derived from an EMBL/GenBank/DDBJ whole genome shotgun (WGS) entry which is preliminary data.</text>
</comment>
<reference evidence="1 2" key="1">
    <citation type="journal article" date="2024" name="G3 (Bethesda)">
        <title>Genome assembly of Hibiscus sabdariffa L. provides insights into metabolisms of medicinal natural products.</title>
        <authorList>
            <person name="Kim T."/>
        </authorList>
    </citation>
    <scope>NUCLEOTIDE SEQUENCE [LARGE SCALE GENOMIC DNA]</scope>
    <source>
        <strain evidence="1">TK-2024</strain>
        <tissue evidence="1">Old leaves</tissue>
    </source>
</reference>